<keyword evidence="1" id="KW-0812">Transmembrane</keyword>
<feature type="transmembrane region" description="Helical" evidence="1">
    <location>
        <begin position="97"/>
        <end position="120"/>
    </location>
</feature>
<sequence length="240" mass="25901">MTTATAPNTRGQRILLWTVPPAAGLFALAYLLFPVFSPPLSPALTPEQVAAFFAQNVTGILGVAILCNLIACSLVPLFAVTAVQISRTATSSSVFTYAYLLCVGVGLTAFILADYCWAMAAFRPERDPQLISLLNDMAWFFFIAPVGTIIVQNICLALSIYLDARPEPIFPRWVAHFNVAAAVLLVPSAFSLLHKSGPLAFDGAVSFTLRLSVFAVYLVVMFVVLLGIVNRQSDDHEAMA</sequence>
<evidence type="ECO:0008006" key="4">
    <source>
        <dbReference type="Google" id="ProtNLM"/>
    </source>
</evidence>
<protein>
    <recommendedName>
        <fullName evidence="4">DUF4386 domain-containing protein</fullName>
    </recommendedName>
</protein>
<dbReference type="KEGG" id="mnm:MNVM_16220"/>
<dbReference type="EMBL" id="AP022562">
    <property type="protein sequence ID" value="BBX12541.1"/>
    <property type="molecule type" value="Genomic_DNA"/>
</dbReference>
<feature type="transmembrane region" description="Helical" evidence="1">
    <location>
        <begin position="57"/>
        <end position="85"/>
    </location>
</feature>
<feature type="transmembrane region" description="Helical" evidence="1">
    <location>
        <begin position="173"/>
        <end position="193"/>
    </location>
</feature>
<feature type="transmembrane region" description="Helical" evidence="1">
    <location>
        <begin position="205"/>
        <end position="229"/>
    </location>
</feature>
<dbReference type="Proteomes" id="UP000466997">
    <property type="component" value="Chromosome"/>
</dbReference>
<feature type="transmembrane region" description="Helical" evidence="1">
    <location>
        <begin position="14"/>
        <end position="37"/>
    </location>
</feature>
<evidence type="ECO:0000256" key="1">
    <source>
        <dbReference type="SAM" id="Phobius"/>
    </source>
</evidence>
<keyword evidence="1" id="KW-0472">Membrane</keyword>
<organism evidence="2 3">
    <name type="scientific">Mycobacterium novum</name>
    <dbReference type="NCBI Taxonomy" id="2492438"/>
    <lineage>
        <taxon>Bacteria</taxon>
        <taxon>Bacillati</taxon>
        <taxon>Actinomycetota</taxon>
        <taxon>Actinomycetes</taxon>
        <taxon>Mycobacteriales</taxon>
        <taxon>Mycobacteriaceae</taxon>
        <taxon>Mycobacterium</taxon>
    </lineage>
</organism>
<keyword evidence="3" id="KW-1185">Reference proteome</keyword>
<evidence type="ECO:0000313" key="3">
    <source>
        <dbReference type="Proteomes" id="UP000466997"/>
    </source>
</evidence>
<proteinExistence type="predicted"/>
<evidence type="ECO:0000313" key="2">
    <source>
        <dbReference type="EMBL" id="BBX12541.1"/>
    </source>
</evidence>
<feature type="transmembrane region" description="Helical" evidence="1">
    <location>
        <begin position="140"/>
        <end position="161"/>
    </location>
</feature>
<name>A0A7I7JMU0_9MYCO</name>
<reference evidence="2 3" key="1">
    <citation type="journal article" date="2019" name="Emerg. Microbes Infect.">
        <title>Comprehensive subspecies identification of 175 nontuberculous mycobacteria species based on 7547 genomic profiles.</title>
        <authorList>
            <person name="Matsumoto Y."/>
            <person name="Kinjo T."/>
            <person name="Motooka D."/>
            <person name="Nabeya D."/>
            <person name="Jung N."/>
            <person name="Uechi K."/>
            <person name="Horii T."/>
            <person name="Iida T."/>
            <person name="Fujita J."/>
            <person name="Nakamura S."/>
        </authorList>
    </citation>
    <scope>NUCLEOTIDE SEQUENCE [LARGE SCALE GENOMIC DNA]</scope>
    <source>
        <strain evidence="2 3">JCM 6391</strain>
    </source>
</reference>
<accession>A0A7I7JMU0</accession>
<gene>
    <name evidence="2" type="ORF">MNVM_16220</name>
</gene>
<dbReference type="RefSeq" id="WP_013827144.1">
    <property type="nucleotide sequence ID" value="NZ_AP022562.1"/>
</dbReference>
<keyword evidence="1" id="KW-1133">Transmembrane helix</keyword>
<dbReference type="AlphaFoldDB" id="A0A7I7JMU0"/>